<evidence type="ECO:0000256" key="4">
    <source>
        <dbReference type="ARBA" id="ARBA00012839"/>
    </source>
</evidence>
<dbReference type="Pfam" id="PF02366">
    <property type="entry name" value="PMT"/>
    <property type="match status" value="1"/>
</dbReference>
<dbReference type="SUPFAM" id="SSF82109">
    <property type="entry name" value="MIR domain"/>
    <property type="match status" value="1"/>
</dbReference>
<feature type="transmembrane region" description="Helical" evidence="15">
    <location>
        <begin position="646"/>
        <end position="669"/>
    </location>
</feature>
<dbReference type="InterPro" id="IPR027005">
    <property type="entry name" value="PMT-like"/>
</dbReference>
<feature type="transmembrane region" description="Helical" evidence="15">
    <location>
        <begin position="141"/>
        <end position="162"/>
    </location>
</feature>
<evidence type="ECO:0000256" key="6">
    <source>
        <dbReference type="ARBA" id="ARBA00022679"/>
    </source>
</evidence>
<evidence type="ECO:0000256" key="13">
    <source>
        <dbReference type="ARBA" id="ARBA00045102"/>
    </source>
</evidence>
<dbReference type="PROSITE" id="PS50919">
    <property type="entry name" value="MIR"/>
    <property type="match status" value="3"/>
</dbReference>
<reference evidence="18" key="2">
    <citation type="submission" date="2025-08" db="UniProtKB">
        <authorList>
            <consortium name="RefSeq"/>
        </authorList>
    </citation>
    <scope>IDENTIFICATION</scope>
</reference>
<keyword evidence="7 15" id="KW-0812">Transmembrane</keyword>
<keyword evidence="8" id="KW-0677">Repeat</keyword>
<comment type="subcellular location">
    <subcellularLocation>
        <location evidence="1">Endoplasmic reticulum membrane</location>
        <topology evidence="1">Multi-pass membrane protein</topology>
    </subcellularLocation>
</comment>
<feature type="transmembrane region" description="Helical" evidence="15">
    <location>
        <begin position="279"/>
        <end position="305"/>
    </location>
</feature>
<feature type="transmembrane region" description="Helical" evidence="15">
    <location>
        <begin position="712"/>
        <end position="732"/>
    </location>
</feature>
<dbReference type="Gene3D" id="2.80.10.50">
    <property type="match status" value="1"/>
</dbReference>
<evidence type="ECO:0000256" key="15">
    <source>
        <dbReference type="SAM" id="Phobius"/>
    </source>
</evidence>
<keyword evidence="10 15" id="KW-1133">Transmembrane helix</keyword>
<reference evidence="17" key="1">
    <citation type="submission" date="2025-05" db="UniProtKB">
        <authorList>
            <consortium name="RefSeq"/>
        </authorList>
    </citation>
    <scope>NUCLEOTIDE SEQUENCE [LARGE SCALE GENOMIC DNA]</scope>
</reference>
<evidence type="ECO:0000256" key="9">
    <source>
        <dbReference type="ARBA" id="ARBA00022824"/>
    </source>
</evidence>
<keyword evidence="6" id="KW-0808">Transferase</keyword>
<feature type="transmembrane region" description="Helical" evidence="15">
    <location>
        <begin position="681"/>
        <end position="700"/>
    </location>
</feature>
<comment type="pathway">
    <text evidence="2">Protein modification; protein glycosylation.</text>
</comment>
<dbReference type="SMART" id="SM00472">
    <property type="entry name" value="MIR"/>
    <property type="match status" value="3"/>
</dbReference>
<name>A0ABM4BDJ3_HYDVU</name>
<evidence type="ECO:0000256" key="11">
    <source>
        <dbReference type="ARBA" id="ARBA00023136"/>
    </source>
</evidence>
<feature type="transmembrane region" description="Helical" evidence="15">
    <location>
        <begin position="169"/>
        <end position="186"/>
    </location>
</feature>
<proteinExistence type="inferred from homology"/>
<evidence type="ECO:0000259" key="16">
    <source>
        <dbReference type="PROSITE" id="PS50919"/>
    </source>
</evidence>
<dbReference type="InterPro" id="IPR016093">
    <property type="entry name" value="MIR_motif"/>
</dbReference>
<dbReference type="InterPro" id="IPR036300">
    <property type="entry name" value="MIR_dom_sf"/>
</dbReference>
<feature type="domain" description="MIR" evidence="16">
    <location>
        <begin position="406"/>
        <end position="476"/>
    </location>
</feature>
<feature type="transmembrane region" description="Helical" evidence="15">
    <location>
        <begin position="192"/>
        <end position="213"/>
    </location>
</feature>
<comment type="catalytic activity">
    <reaction evidence="12">
        <text>a di-trans,poly-cis-dolichyl beta-D-mannosyl phosphate + L-threonyl-[protein] = 3-O-(alpha-D-mannosyl)-L-threonyl-[protein] + a di-trans,poly-cis-dolichyl phosphate + H(+)</text>
        <dbReference type="Rhea" id="RHEA:53396"/>
        <dbReference type="Rhea" id="RHEA-COMP:11060"/>
        <dbReference type="Rhea" id="RHEA-COMP:13547"/>
        <dbReference type="Rhea" id="RHEA-COMP:19498"/>
        <dbReference type="Rhea" id="RHEA-COMP:19501"/>
        <dbReference type="ChEBI" id="CHEBI:15378"/>
        <dbReference type="ChEBI" id="CHEBI:30013"/>
        <dbReference type="ChEBI" id="CHEBI:57683"/>
        <dbReference type="ChEBI" id="CHEBI:58211"/>
        <dbReference type="ChEBI" id="CHEBI:137323"/>
        <dbReference type="EC" id="2.4.1.109"/>
    </reaction>
</comment>
<dbReference type="InterPro" id="IPR003342">
    <property type="entry name" value="ArnT-like_N"/>
</dbReference>
<sequence>MNKTDKNDVFSSKEETQKKEEVLNDDHSSHLSENDQVFILSNKVSSPLFKPEIDMTWLFLIGLAASLRIYNLSTPKAVVFDEVHFGKFISYFMKNRFFFDVHPPLGKLLYAAAGYFSGFDGSFEFDKIGQEIPPNQIHHVYVLRLVPSLFSVFLVPVVYEIILELGCTYWFAVLGGVLICFDNMLVVQSKFILLDSIMLFFIAFSICCFIKFVKEYTRPFCFYWWVYLVSLGVSLTATFSIKYNGFLTILLLGGIIAYEMWIIMGDVTVPAKSVIYHMLARIGCLIVLPVFLYIAQFYILLNVLYKSGPHDNLMSSAFQRTLEGGLSTITQNQAEVVAYGSQITLRNTHSKQCWLHSHQDLYPIKYPDGRGSSAQQQVTCYAFKDVNNWWIVKHPDSDNLMTDFPPRPVKNGDIIHLVHGTTGRGLNSHDVAAPLNPQFMEVSGYIDHNVSMDAQLGFRLQIINADSSNVWKAIESKVRFVHVNTTASLRVTGQLLPDWGFHQYEVATDRMVNTEESIWNVEEHNQNISLPSNMTEEEARVILANQNHIEISDMTFFQKFWELQIQMFKVNSMITQEHVYASRPFEWPIMKRGIAYWIDSKSNRQIFCIGNPFIWWLGCLAIMVYLFLTVVYLLRRQRAIYDITNVQWNLFLLSGYLLVGGYLLNFLFFVPMERTLFIHHYLPSLLFKIILIPVIANHLNNVLLKDMKILQILFKYCCFIYLLAMIWSYNYFSVFTYGTLSLSRNQINEKKWLQSWDFLSHDAL</sequence>
<feature type="domain" description="MIR" evidence="16">
    <location>
        <begin position="334"/>
        <end position="395"/>
    </location>
</feature>
<evidence type="ECO:0000256" key="5">
    <source>
        <dbReference type="ARBA" id="ARBA00022676"/>
    </source>
</evidence>
<dbReference type="EC" id="2.4.1.109" evidence="4"/>
<comment type="catalytic activity">
    <reaction evidence="13">
        <text>a di-trans,poly-cis-dolichyl beta-D-mannosyl phosphate + L-seryl-[protein] = 3-O-(alpha-D-mannosyl)-L-seryl-[protein] + a di-trans,poly-cis-dolichyl phosphate + H(+)</text>
        <dbReference type="Rhea" id="RHEA:17377"/>
        <dbReference type="Rhea" id="RHEA-COMP:9863"/>
        <dbReference type="Rhea" id="RHEA-COMP:13546"/>
        <dbReference type="Rhea" id="RHEA-COMP:19498"/>
        <dbReference type="Rhea" id="RHEA-COMP:19501"/>
        <dbReference type="ChEBI" id="CHEBI:15378"/>
        <dbReference type="ChEBI" id="CHEBI:29999"/>
        <dbReference type="ChEBI" id="CHEBI:57683"/>
        <dbReference type="ChEBI" id="CHEBI:58211"/>
        <dbReference type="ChEBI" id="CHEBI:137321"/>
        <dbReference type="EC" id="2.4.1.109"/>
    </reaction>
</comment>
<comment type="similarity">
    <text evidence="3">Belongs to the glycosyltransferase 39 family.</text>
</comment>
<protein>
    <recommendedName>
        <fullName evidence="4">dolichyl-phosphate-mannose--protein mannosyltransferase</fullName>
        <ecNumber evidence="4">2.4.1.109</ecNumber>
    </recommendedName>
</protein>
<keyword evidence="9" id="KW-0256">Endoplasmic reticulum</keyword>
<evidence type="ECO:0000256" key="10">
    <source>
        <dbReference type="ARBA" id="ARBA00022989"/>
    </source>
</evidence>
<keyword evidence="5" id="KW-0328">Glycosyltransferase</keyword>
<dbReference type="PANTHER" id="PTHR10050:SF51">
    <property type="entry name" value="PROTEIN O-MANNOSYL-TRANSFERASE 1"/>
    <property type="match status" value="1"/>
</dbReference>
<feature type="transmembrane region" description="Helical" evidence="15">
    <location>
        <begin position="247"/>
        <end position="267"/>
    </location>
</feature>
<keyword evidence="11 15" id="KW-0472">Membrane</keyword>
<dbReference type="Proteomes" id="UP001652625">
    <property type="component" value="Chromosome 02"/>
</dbReference>
<gene>
    <name evidence="18" type="primary">LOC100211440</name>
</gene>
<feature type="transmembrane region" description="Helical" evidence="15">
    <location>
        <begin position="613"/>
        <end position="634"/>
    </location>
</feature>
<dbReference type="Pfam" id="PF16192">
    <property type="entry name" value="PMT_4TMC"/>
    <property type="match status" value="1"/>
</dbReference>
<feature type="region of interest" description="Disordered" evidence="14">
    <location>
        <begin position="1"/>
        <end position="28"/>
    </location>
</feature>
<evidence type="ECO:0000313" key="18">
    <source>
        <dbReference type="RefSeq" id="XP_065647019.1"/>
    </source>
</evidence>
<dbReference type="CDD" id="cd23281">
    <property type="entry name" value="beta-trefoil_MIR_POMT1"/>
    <property type="match status" value="1"/>
</dbReference>
<dbReference type="InterPro" id="IPR032421">
    <property type="entry name" value="PMT_4TMC"/>
</dbReference>
<evidence type="ECO:0000313" key="17">
    <source>
        <dbReference type="Proteomes" id="UP001652625"/>
    </source>
</evidence>
<keyword evidence="17" id="KW-1185">Reference proteome</keyword>
<dbReference type="PANTHER" id="PTHR10050">
    <property type="entry name" value="DOLICHYL-PHOSPHATE-MANNOSE--PROTEIN MANNOSYLTRANSFERASE"/>
    <property type="match status" value="1"/>
</dbReference>
<dbReference type="Pfam" id="PF02815">
    <property type="entry name" value="MIR"/>
    <property type="match status" value="1"/>
</dbReference>
<dbReference type="RefSeq" id="XP_065647019.1">
    <property type="nucleotide sequence ID" value="XM_065790947.1"/>
</dbReference>
<evidence type="ECO:0000256" key="14">
    <source>
        <dbReference type="SAM" id="MobiDB-lite"/>
    </source>
</evidence>
<evidence type="ECO:0000256" key="8">
    <source>
        <dbReference type="ARBA" id="ARBA00022737"/>
    </source>
</evidence>
<evidence type="ECO:0000256" key="1">
    <source>
        <dbReference type="ARBA" id="ARBA00004477"/>
    </source>
</evidence>
<dbReference type="GeneID" id="100211440"/>
<organism evidence="17 18">
    <name type="scientific">Hydra vulgaris</name>
    <name type="common">Hydra</name>
    <name type="synonym">Hydra attenuata</name>
    <dbReference type="NCBI Taxonomy" id="6087"/>
    <lineage>
        <taxon>Eukaryota</taxon>
        <taxon>Metazoa</taxon>
        <taxon>Cnidaria</taxon>
        <taxon>Hydrozoa</taxon>
        <taxon>Hydroidolina</taxon>
        <taxon>Anthoathecata</taxon>
        <taxon>Aplanulata</taxon>
        <taxon>Hydridae</taxon>
        <taxon>Hydra</taxon>
    </lineage>
</organism>
<evidence type="ECO:0000256" key="7">
    <source>
        <dbReference type="ARBA" id="ARBA00022692"/>
    </source>
</evidence>
<feature type="transmembrane region" description="Helical" evidence="15">
    <location>
        <begin position="220"/>
        <end position="241"/>
    </location>
</feature>
<accession>A0ABM4BDJ3</accession>
<evidence type="ECO:0000256" key="2">
    <source>
        <dbReference type="ARBA" id="ARBA00004922"/>
    </source>
</evidence>
<evidence type="ECO:0000256" key="3">
    <source>
        <dbReference type="ARBA" id="ARBA00007222"/>
    </source>
</evidence>
<feature type="domain" description="MIR" evidence="16">
    <location>
        <begin position="468"/>
        <end position="524"/>
    </location>
</feature>
<evidence type="ECO:0000256" key="12">
    <source>
        <dbReference type="ARBA" id="ARBA00045085"/>
    </source>
</evidence>